<reference evidence="3 4" key="1">
    <citation type="submission" date="2021-11" db="EMBL/GenBank/DDBJ databases">
        <title>Black yeast isolated from Biological Soil Crust.</title>
        <authorList>
            <person name="Kurbessoian T."/>
        </authorList>
    </citation>
    <scope>NUCLEOTIDE SEQUENCE [LARGE SCALE GENOMIC DNA]</scope>
    <source>
        <strain evidence="3 4">CCFEE 5522</strain>
    </source>
</reference>
<evidence type="ECO:0000313" key="3">
    <source>
        <dbReference type="EMBL" id="KAK4546394.1"/>
    </source>
</evidence>
<dbReference type="EMBL" id="JAVFHQ010000015">
    <property type="protein sequence ID" value="KAK4546394.1"/>
    <property type="molecule type" value="Genomic_DNA"/>
</dbReference>
<keyword evidence="1" id="KW-0175">Coiled coil</keyword>
<accession>A0AAV9JLL2</accession>
<evidence type="ECO:0000313" key="4">
    <source>
        <dbReference type="Proteomes" id="UP001324427"/>
    </source>
</evidence>
<feature type="region of interest" description="Disordered" evidence="2">
    <location>
        <begin position="302"/>
        <end position="356"/>
    </location>
</feature>
<evidence type="ECO:0000256" key="2">
    <source>
        <dbReference type="SAM" id="MobiDB-lite"/>
    </source>
</evidence>
<feature type="compositionally biased region" description="Polar residues" evidence="2">
    <location>
        <begin position="188"/>
        <end position="204"/>
    </location>
</feature>
<sequence length="356" mass="38929">MDPFSLTVGIIGVVDGGISLSERLKGKIDDYRNAKREVEELTHEIDLCTTLLDVLGDSLDRPESAYPKNVARQTRRLVEDMRTVFADVESLIADFDYSIRASSKYMIDAGSLRGHHDRLKALQLSFIFMQSICPPQRTPAPATAFSGTIGQLGSFEGTIQHVPVYTGASGSSDNTSITYKATLTLQASPSNHGANTPAGSSNAGRPQDLTDRLEEVKKNKRLKRKLAALTSNPFFSRETLGAVFSKSTTYAATYSLIEPRMRTGLGHEVDEDEEAEVEQYVQPRTEKQAESDVDDILTYLFDDDSGMENRADVGPDVVIVETAPGPSPSSPSRPLPYPTVDADQSPPSRYSTPPTY</sequence>
<evidence type="ECO:0008006" key="5">
    <source>
        <dbReference type="Google" id="ProtNLM"/>
    </source>
</evidence>
<dbReference type="Proteomes" id="UP001324427">
    <property type="component" value="Unassembled WGS sequence"/>
</dbReference>
<gene>
    <name evidence="3" type="ORF">LTR36_002071</name>
</gene>
<protein>
    <recommendedName>
        <fullName evidence="5">Fungal N-terminal domain-containing protein</fullName>
    </recommendedName>
</protein>
<keyword evidence="4" id="KW-1185">Reference proteome</keyword>
<evidence type="ECO:0000256" key="1">
    <source>
        <dbReference type="SAM" id="Coils"/>
    </source>
</evidence>
<proteinExistence type="predicted"/>
<feature type="compositionally biased region" description="Low complexity" evidence="2">
    <location>
        <begin position="345"/>
        <end position="356"/>
    </location>
</feature>
<dbReference type="AlphaFoldDB" id="A0AAV9JLL2"/>
<name>A0AAV9JLL2_9PEZI</name>
<feature type="region of interest" description="Disordered" evidence="2">
    <location>
        <begin position="188"/>
        <end position="208"/>
    </location>
</feature>
<comment type="caution">
    <text evidence="3">The sequence shown here is derived from an EMBL/GenBank/DDBJ whole genome shotgun (WGS) entry which is preliminary data.</text>
</comment>
<organism evidence="3 4">
    <name type="scientific">Oleoguttula mirabilis</name>
    <dbReference type="NCBI Taxonomy" id="1507867"/>
    <lineage>
        <taxon>Eukaryota</taxon>
        <taxon>Fungi</taxon>
        <taxon>Dikarya</taxon>
        <taxon>Ascomycota</taxon>
        <taxon>Pezizomycotina</taxon>
        <taxon>Dothideomycetes</taxon>
        <taxon>Dothideomycetidae</taxon>
        <taxon>Mycosphaerellales</taxon>
        <taxon>Teratosphaeriaceae</taxon>
        <taxon>Oleoguttula</taxon>
    </lineage>
</organism>
<feature type="coiled-coil region" evidence="1">
    <location>
        <begin position="21"/>
        <end position="51"/>
    </location>
</feature>
<feature type="compositionally biased region" description="Pro residues" evidence="2">
    <location>
        <begin position="325"/>
        <end position="337"/>
    </location>
</feature>